<reference evidence="1 2" key="1">
    <citation type="journal article" date="2023" name="Nucleic Acids Res.">
        <title>The hologenome of Daphnia magna reveals possible DNA methylation and microbiome-mediated evolution of the host genome.</title>
        <authorList>
            <person name="Chaturvedi A."/>
            <person name="Li X."/>
            <person name="Dhandapani V."/>
            <person name="Marshall H."/>
            <person name="Kissane S."/>
            <person name="Cuenca-Cambronero M."/>
            <person name="Asole G."/>
            <person name="Calvet F."/>
            <person name="Ruiz-Romero M."/>
            <person name="Marangio P."/>
            <person name="Guigo R."/>
            <person name="Rago D."/>
            <person name="Mirbahai L."/>
            <person name="Eastwood N."/>
            <person name="Colbourne J.K."/>
            <person name="Zhou J."/>
            <person name="Mallon E."/>
            <person name="Orsini L."/>
        </authorList>
    </citation>
    <scope>NUCLEOTIDE SEQUENCE [LARGE SCALE GENOMIC DNA]</scope>
    <source>
        <strain evidence="1">LRV0_1</strain>
    </source>
</reference>
<proteinExistence type="predicted"/>
<comment type="caution">
    <text evidence="1">The sequence shown here is derived from an EMBL/GenBank/DDBJ whole genome shotgun (WGS) entry which is preliminary data.</text>
</comment>
<name>A0ABQ9ZI16_9CRUS</name>
<accession>A0ABQ9ZI16</accession>
<gene>
    <name evidence="1" type="ORF">OUZ56_024804</name>
</gene>
<protein>
    <submittedName>
        <fullName evidence="1">Uncharacterized protein</fullName>
    </submittedName>
</protein>
<organism evidence="1 2">
    <name type="scientific">Daphnia magna</name>
    <dbReference type="NCBI Taxonomy" id="35525"/>
    <lineage>
        <taxon>Eukaryota</taxon>
        <taxon>Metazoa</taxon>
        <taxon>Ecdysozoa</taxon>
        <taxon>Arthropoda</taxon>
        <taxon>Crustacea</taxon>
        <taxon>Branchiopoda</taxon>
        <taxon>Diplostraca</taxon>
        <taxon>Cladocera</taxon>
        <taxon>Anomopoda</taxon>
        <taxon>Daphniidae</taxon>
        <taxon>Daphnia</taxon>
    </lineage>
</organism>
<dbReference type="EMBL" id="JAOYFB010000004">
    <property type="protein sequence ID" value="KAK4012562.1"/>
    <property type="molecule type" value="Genomic_DNA"/>
</dbReference>
<evidence type="ECO:0000313" key="1">
    <source>
        <dbReference type="EMBL" id="KAK4012562.1"/>
    </source>
</evidence>
<sequence length="63" mass="7204">MELKELCDCSHEKRTLLNCCEFVKTLNTYGIRQCKLDLVAETSVYVMNGVLRVSPLDLPTQLQ</sequence>
<keyword evidence="2" id="KW-1185">Reference proteome</keyword>
<evidence type="ECO:0000313" key="2">
    <source>
        <dbReference type="Proteomes" id="UP001234178"/>
    </source>
</evidence>
<dbReference type="Proteomes" id="UP001234178">
    <property type="component" value="Unassembled WGS sequence"/>
</dbReference>